<dbReference type="STRING" id="656914.SAMN00017405_1181"/>
<protein>
    <submittedName>
        <fullName evidence="4">Amino acid ABC transporter substrate-binding protein, PAAT family</fullName>
    </submittedName>
</protein>
<dbReference type="PANTHER" id="PTHR35936:SF19">
    <property type="entry name" value="AMINO-ACID-BINDING PROTEIN YXEM-RELATED"/>
    <property type="match status" value="1"/>
</dbReference>
<dbReference type="Gene3D" id="3.40.190.10">
    <property type="entry name" value="Periplasmic binding protein-like II"/>
    <property type="match status" value="2"/>
</dbReference>
<organism evidence="4 5">
    <name type="scientific">Desulfonispora thiosulfatigenes DSM 11270</name>
    <dbReference type="NCBI Taxonomy" id="656914"/>
    <lineage>
        <taxon>Bacteria</taxon>
        <taxon>Bacillati</taxon>
        <taxon>Bacillota</taxon>
        <taxon>Clostridia</taxon>
        <taxon>Eubacteriales</taxon>
        <taxon>Peptococcaceae</taxon>
        <taxon>Desulfonispora</taxon>
    </lineage>
</organism>
<accession>A0A1W1V032</accession>
<dbReference type="RefSeq" id="WP_084052574.1">
    <property type="nucleotide sequence ID" value="NZ_FWWT01000013.1"/>
</dbReference>
<dbReference type="AlphaFoldDB" id="A0A1W1V032"/>
<keyword evidence="1" id="KW-0732">Signal</keyword>
<feature type="domain" description="Solute-binding protein family 3/N-terminal" evidence="3">
    <location>
        <begin position="52"/>
        <end position="275"/>
    </location>
</feature>
<dbReference type="PANTHER" id="PTHR35936">
    <property type="entry name" value="MEMBRANE-BOUND LYTIC MUREIN TRANSGLYCOSYLASE F"/>
    <property type="match status" value="1"/>
</dbReference>
<feature type="region of interest" description="Disordered" evidence="2">
    <location>
        <begin position="24"/>
        <end position="43"/>
    </location>
</feature>
<reference evidence="4 5" key="1">
    <citation type="submission" date="2017-04" db="EMBL/GenBank/DDBJ databases">
        <authorList>
            <person name="Afonso C.L."/>
            <person name="Miller P.J."/>
            <person name="Scott M.A."/>
            <person name="Spackman E."/>
            <person name="Goraichik I."/>
            <person name="Dimitrov K.M."/>
            <person name="Suarez D.L."/>
            <person name="Swayne D.E."/>
        </authorList>
    </citation>
    <scope>NUCLEOTIDE SEQUENCE [LARGE SCALE GENOMIC DNA]</scope>
    <source>
        <strain evidence="4 5">DSM 11270</strain>
    </source>
</reference>
<name>A0A1W1V032_DESTI</name>
<dbReference type="SMART" id="SM00062">
    <property type="entry name" value="PBPb"/>
    <property type="match status" value="1"/>
</dbReference>
<dbReference type="OrthoDB" id="9774451at2"/>
<evidence type="ECO:0000259" key="3">
    <source>
        <dbReference type="SMART" id="SM00062"/>
    </source>
</evidence>
<evidence type="ECO:0000313" key="4">
    <source>
        <dbReference type="EMBL" id="SMB86715.1"/>
    </source>
</evidence>
<dbReference type="Pfam" id="PF00497">
    <property type="entry name" value="SBP_bac_3"/>
    <property type="match status" value="1"/>
</dbReference>
<sequence>MKKGLLLILVLVLGLSLLVTGCGDKKEEAPAPNGEETATGDGSWKRVQDAGKIKAGLDDGFPPMGFRNDKGELVGFDIDMGKEITKRTGLEIEWVPTDWNGIVPSLLAKKFDVIHSGMNMWEERKEAINFAGPYGVASQVILVKKDNNDKIESLEDLKDQVIGTQLGGTGQQESSKAGFDEKNMKLYNKFPEAFADLDNGRTVAVVVDSFAAPEWLKTGKYKKVGQEIGMNKEAVIGIGVRKEDKELRDQLDAVIKEMLEDGTLTKLSNEWLGYDITEQLESDQVK</sequence>
<keyword evidence="5" id="KW-1185">Reference proteome</keyword>
<dbReference type="EMBL" id="FWWT01000013">
    <property type="protein sequence ID" value="SMB86715.1"/>
    <property type="molecule type" value="Genomic_DNA"/>
</dbReference>
<dbReference type="Proteomes" id="UP000192731">
    <property type="component" value="Unassembled WGS sequence"/>
</dbReference>
<dbReference type="SUPFAM" id="SSF53850">
    <property type="entry name" value="Periplasmic binding protein-like II"/>
    <property type="match status" value="1"/>
</dbReference>
<evidence type="ECO:0000256" key="2">
    <source>
        <dbReference type="SAM" id="MobiDB-lite"/>
    </source>
</evidence>
<proteinExistence type="predicted"/>
<dbReference type="PROSITE" id="PS51257">
    <property type="entry name" value="PROKAR_LIPOPROTEIN"/>
    <property type="match status" value="1"/>
</dbReference>
<evidence type="ECO:0000313" key="5">
    <source>
        <dbReference type="Proteomes" id="UP000192731"/>
    </source>
</evidence>
<dbReference type="InterPro" id="IPR001638">
    <property type="entry name" value="Solute-binding_3/MltF_N"/>
</dbReference>
<evidence type="ECO:0000256" key="1">
    <source>
        <dbReference type="ARBA" id="ARBA00022729"/>
    </source>
</evidence>
<gene>
    <name evidence="4" type="ORF">SAMN00017405_1181</name>
</gene>